<sequence length="311" mass="33864">MASRGLATTAFLLITVNLLFFTLVTSTSCSPPPKAPKSNKHHHHKATCPIDTLKLGVCANVLNDLVHLVVSTPATTPCCSLLGDLIDLEAAICLCTAIKANVLGINLNVPVSLSLLLNVCGKNVPKGFQYNQQKGQGYDSVPPHFNHNYTSIPMNQEEIDMGAHLQYGKPAVVVTEISPSVTTRNFHSARACVQVSNCHLALYLTLQSNPLTTSPIRIQKWTKERAQDATPIGPYNLPLCVNWSETLLRLAGSSYRNFLCGFKQTWNKGKDGLSEANVPLDHVVKILLVICRVLLASMNDPQNVFQARSGL</sequence>
<dbReference type="CDD" id="cd01958">
    <property type="entry name" value="HPS_like"/>
    <property type="match status" value="1"/>
</dbReference>
<gene>
    <name evidence="4" type="ORF">LSAT_V11C100047610</name>
</gene>
<dbReference type="Pfam" id="PF14547">
    <property type="entry name" value="Hydrophob_seed"/>
    <property type="match status" value="1"/>
</dbReference>
<proteinExistence type="predicted"/>
<dbReference type="EMBL" id="NBSK02000001">
    <property type="protein sequence ID" value="KAJ0228315.1"/>
    <property type="molecule type" value="Genomic_DNA"/>
</dbReference>
<dbReference type="InterPro" id="IPR036312">
    <property type="entry name" value="Bifun_inhib/LTP/seed_sf"/>
</dbReference>
<dbReference type="SUPFAM" id="SSF47699">
    <property type="entry name" value="Bifunctional inhibitor/lipid-transfer protein/seed storage 2S albumin"/>
    <property type="match status" value="1"/>
</dbReference>
<keyword evidence="5" id="KW-1185">Reference proteome</keyword>
<name>A0A9R1WSX1_LACSA</name>
<comment type="caution">
    <text evidence="4">The sequence shown here is derived from an EMBL/GenBank/DDBJ whole genome shotgun (WGS) entry which is preliminary data.</text>
</comment>
<dbReference type="InterPro" id="IPR016140">
    <property type="entry name" value="Bifunc_inhib/LTP/seed_store"/>
</dbReference>
<evidence type="ECO:0000313" key="5">
    <source>
        <dbReference type="Proteomes" id="UP000235145"/>
    </source>
</evidence>
<dbReference type="PANTHER" id="PTHR31731">
    <property type="match status" value="1"/>
</dbReference>
<feature type="domain" description="Bifunctional inhibitor/plant lipid transfer protein/seed storage helical" evidence="3">
    <location>
        <begin position="48"/>
        <end position="130"/>
    </location>
</feature>
<evidence type="ECO:0000256" key="2">
    <source>
        <dbReference type="SAM" id="SignalP"/>
    </source>
</evidence>
<dbReference type="SMART" id="SM00499">
    <property type="entry name" value="AAI"/>
    <property type="match status" value="1"/>
</dbReference>
<dbReference type="PROSITE" id="PS51257">
    <property type="entry name" value="PROKAR_LIPOPROTEIN"/>
    <property type="match status" value="1"/>
</dbReference>
<reference evidence="4 5" key="1">
    <citation type="journal article" date="2017" name="Nat. Commun.">
        <title>Genome assembly with in vitro proximity ligation data and whole-genome triplication in lettuce.</title>
        <authorList>
            <person name="Reyes-Chin-Wo S."/>
            <person name="Wang Z."/>
            <person name="Yang X."/>
            <person name="Kozik A."/>
            <person name="Arikit S."/>
            <person name="Song C."/>
            <person name="Xia L."/>
            <person name="Froenicke L."/>
            <person name="Lavelle D.O."/>
            <person name="Truco M.J."/>
            <person name="Xia R."/>
            <person name="Zhu S."/>
            <person name="Xu C."/>
            <person name="Xu H."/>
            <person name="Xu X."/>
            <person name="Cox K."/>
            <person name="Korf I."/>
            <person name="Meyers B.C."/>
            <person name="Michelmore R.W."/>
        </authorList>
    </citation>
    <scope>NUCLEOTIDE SEQUENCE [LARGE SCALE GENOMIC DNA]</scope>
    <source>
        <strain evidence="5">cv. Salinas</strain>
        <tissue evidence="4">Seedlings</tissue>
    </source>
</reference>
<dbReference type="AlphaFoldDB" id="A0A9R1WSX1"/>
<dbReference type="Gene3D" id="1.10.110.10">
    <property type="entry name" value="Plant lipid-transfer and hydrophobic proteins"/>
    <property type="match status" value="1"/>
</dbReference>
<evidence type="ECO:0000313" key="4">
    <source>
        <dbReference type="EMBL" id="KAJ0228315.1"/>
    </source>
</evidence>
<evidence type="ECO:0000259" key="3">
    <source>
        <dbReference type="SMART" id="SM00499"/>
    </source>
</evidence>
<protein>
    <recommendedName>
        <fullName evidence="3">Bifunctional inhibitor/plant lipid transfer protein/seed storage helical domain-containing protein</fullName>
    </recommendedName>
</protein>
<accession>A0A9R1WSX1</accession>
<organism evidence="4 5">
    <name type="scientific">Lactuca sativa</name>
    <name type="common">Garden lettuce</name>
    <dbReference type="NCBI Taxonomy" id="4236"/>
    <lineage>
        <taxon>Eukaryota</taxon>
        <taxon>Viridiplantae</taxon>
        <taxon>Streptophyta</taxon>
        <taxon>Embryophyta</taxon>
        <taxon>Tracheophyta</taxon>
        <taxon>Spermatophyta</taxon>
        <taxon>Magnoliopsida</taxon>
        <taxon>eudicotyledons</taxon>
        <taxon>Gunneridae</taxon>
        <taxon>Pentapetalae</taxon>
        <taxon>asterids</taxon>
        <taxon>campanulids</taxon>
        <taxon>Asterales</taxon>
        <taxon>Asteraceae</taxon>
        <taxon>Cichorioideae</taxon>
        <taxon>Cichorieae</taxon>
        <taxon>Lactucinae</taxon>
        <taxon>Lactuca</taxon>
    </lineage>
</organism>
<dbReference type="FunFam" id="1.10.110.10:FF:000003">
    <property type="entry name" value="pEARLI1-like lipid transfer protein 1"/>
    <property type="match status" value="1"/>
</dbReference>
<feature type="chain" id="PRO_5040109834" description="Bifunctional inhibitor/plant lipid transfer protein/seed storage helical domain-containing protein" evidence="2">
    <location>
        <begin position="30"/>
        <end position="311"/>
    </location>
</feature>
<dbReference type="InterPro" id="IPR027923">
    <property type="entry name" value="Hydrophob_seed_dom"/>
</dbReference>
<dbReference type="InterPro" id="IPR051636">
    <property type="entry name" value="Plant_LTP/defense-related"/>
</dbReference>
<feature type="signal peptide" evidence="2">
    <location>
        <begin position="1"/>
        <end position="29"/>
    </location>
</feature>
<dbReference type="Proteomes" id="UP000235145">
    <property type="component" value="Unassembled WGS sequence"/>
</dbReference>
<keyword evidence="1 2" id="KW-0732">Signal</keyword>
<evidence type="ECO:0000256" key="1">
    <source>
        <dbReference type="ARBA" id="ARBA00022729"/>
    </source>
</evidence>